<keyword evidence="7" id="KW-1185">Reference proteome</keyword>
<dbReference type="Proteomes" id="UP000320333">
    <property type="component" value="Unassembled WGS sequence"/>
</dbReference>
<reference evidence="6 7" key="1">
    <citation type="journal article" date="2019" name="Sci. Rep.">
        <title>Comparative genomics of chytrid fungi reveal insights into the obligate biotrophic and pathogenic lifestyle of Synchytrium endobioticum.</title>
        <authorList>
            <person name="van de Vossenberg B.T.L.H."/>
            <person name="Warris S."/>
            <person name="Nguyen H.D.T."/>
            <person name="van Gent-Pelzer M.P.E."/>
            <person name="Joly D.L."/>
            <person name="van de Geest H.C."/>
            <person name="Bonants P.J.M."/>
            <person name="Smith D.S."/>
            <person name="Levesque C.A."/>
            <person name="van der Lee T.A.J."/>
        </authorList>
    </citation>
    <scope>NUCLEOTIDE SEQUENCE [LARGE SCALE GENOMIC DNA]</scope>
    <source>
        <strain evidence="6 7">CBS 675.73</strain>
    </source>
</reference>
<sequence length="530" mass="57787">MLGRAQGAHYHEPKAFNSNSTWRKNTKANGFANGGCQTDRVVCENHGGMSVRHAEKEIQTELESSKLALLKKFNHDTMSAFLSKAEPLMSSELMKNIKSTAFDGYTVRWDEQVNSVSCKHTVTHVQREEGLACTQVAWSKTGTMLGVAYGHTTHDGWCTHKGHFCAWSLGLRCVNPEIAPFAVETTTCLTSIAFHPDTPNIVAGGTFQGEILVWNMNEQDDPLIMASKMSEFSHQDPVSKVIWIAGSRIGQYDLVSVGLDGRLLIWTPMQTEMKLNRPKCGGQMTTANIPQSILAGFESRKAYSLDTPLGACSLTGFKEDPTTFIVGTEPGFIFKCNLATAPLLPETNSSKRPEKESRTLINPIQTGYTPVPHVGGVTSLSTSPFERDLILSCGNDGVIRLLHKTKAPGVLATWQPSTVSAALSCIAWSPHKATVFAASSLDGNVYFYNLSQNRHLPILSLPATTAGNAQESIGSNTPATFVAFNPEQPGVIAVSDALGFGRVFRVVSSLYECDGREEVVLQRLWNSNRD</sequence>
<dbReference type="GO" id="GO:0045504">
    <property type="term" value="F:dynein heavy chain binding"/>
    <property type="evidence" value="ECO:0007669"/>
    <property type="project" value="TreeGrafter"/>
</dbReference>
<dbReference type="InterPro" id="IPR036322">
    <property type="entry name" value="WD40_repeat_dom_sf"/>
</dbReference>
<protein>
    <recommendedName>
        <fullName evidence="8">Anaphase-promoting complex subunit 4 WD40 domain-containing protein</fullName>
    </recommendedName>
</protein>
<dbReference type="GO" id="GO:0042073">
    <property type="term" value="P:intraciliary transport"/>
    <property type="evidence" value="ECO:0007669"/>
    <property type="project" value="TreeGrafter"/>
</dbReference>
<gene>
    <name evidence="6" type="ORF">CcCBS67573_g01054</name>
</gene>
<dbReference type="GO" id="GO:0097014">
    <property type="term" value="C:ciliary plasm"/>
    <property type="evidence" value="ECO:0007669"/>
    <property type="project" value="TreeGrafter"/>
</dbReference>
<dbReference type="EMBL" id="QEAP01000016">
    <property type="protein sequence ID" value="TPX77665.1"/>
    <property type="molecule type" value="Genomic_DNA"/>
</dbReference>
<feature type="region of interest" description="Disordered" evidence="5">
    <location>
        <begin position="1"/>
        <end position="23"/>
    </location>
</feature>
<evidence type="ECO:0000256" key="5">
    <source>
        <dbReference type="SAM" id="MobiDB-lite"/>
    </source>
</evidence>
<keyword evidence="4" id="KW-0677">Repeat</keyword>
<accession>A0A507FQ09</accession>
<dbReference type="GO" id="GO:0045503">
    <property type="term" value="F:dynein light chain binding"/>
    <property type="evidence" value="ECO:0007669"/>
    <property type="project" value="TreeGrafter"/>
</dbReference>
<evidence type="ECO:0008006" key="8">
    <source>
        <dbReference type="Google" id="ProtNLM"/>
    </source>
</evidence>
<dbReference type="Gene3D" id="2.130.10.10">
    <property type="entry name" value="YVTN repeat-like/Quinoprotein amine dehydrogenase"/>
    <property type="match status" value="2"/>
</dbReference>
<dbReference type="InterPro" id="IPR001680">
    <property type="entry name" value="WD40_rpt"/>
</dbReference>
<dbReference type="SMART" id="SM00320">
    <property type="entry name" value="WD40"/>
    <property type="match status" value="4"/>
</dbReference>
<dbReference type="AlphaFoldDB" id="A0A507FQ09"/>
<keyword evidence="3" id="KW-0853">WD repeat</keyword>
<evidence type="ECO:0000256" key="4">
    <source>
        <dbReference type="ARBA" id="ARBA00022737"/>
    </source>
</evidence>
<comment type="subcellular location">
    <subcellularLocation>
        <location evidence="1">Cytoplasm</location>
    </subcellularLocation>
</comment>
<organism evidence="6 7">
    <name type="scientific">Chytriomyces confervae</name>
    <dbReference type="NCBI Taxonomy" id="246404"/>
    <lineage>
        <taxon>Eukaryota</taxon>
        <taxon>Fungi</taxon>
        <taxon>Fungi incertae sedis</taxon>
        <taxon>Chytridiomycota</taxon>
        <taxon>Chytridiomycota incertae sedis</taxon>
        <taxon>Chytridiomycetes</taxon>
        <taxon>Chytridiales</taxon>
        <taxon>Chytriomycetaceae</taxon>
        <taxon>Chytriomyces</taxon>
    </lineage>
</organism>
<dbReference type="SUPFAM" id="SSF50978">
    <property type="entry name" value="WD40 repeat-like"/>
    <property type="match status" value="1"/>
</dbReference>
<dbReference type="PANTHER" id="PTHR12442:SF26">
    <property type="entry name" value="CYTOPLASMIC DYNEIN 2 INTERMEDIATE CHAIN 2"/>
    <property type="match status" value="1"/>
</dbReference>
<dbReference type="GO" id="GO:0005868">
    <property type="term" value="C:cytoplasmic dynein complex"/>
    <property type="evidence" value="ECO:0007669"/>
    <property type="project" value="TreeGrafter"/>
</dbReference>
<dbReference type="InterPro" id="IPR050687">
    <property type="entry name" value="Dynein_IC"/>
</dbReference>
<evidence type="ECO:0000256" key="1">
    <source>
        <dbReference type="ARBA" id="ARBA00004496"/>
    </source>
</evidence>
<evidence type="ECO:0000256" key="2">
    <source>
        <dbReference type="ARBA" id="ARBA00022490"/>
    </source>
</evidence>
<comment type="caution">
    <text evidence="6">The sequence shown here is derived from an EMBL/GenBank/DDBJ whole genome shotgun (WGS) entry which is preliminary data.</text>
</comment>
<dbReference type="PANTHER" id="PTHR12442">
    <property type="entry name" value="DYNEIN INTERMEDIATE CHAIN"/>
    <property type="match status" value="1"/>
</dbReference>
<dbReference type="Pfam" id="PF00400">
    <property type="entry name" value="WD40"/>
    <property type="match status" value="2"/>
</dbReference>
<dbReference type="OrthoDB" id="366230at2759"/>
<evidence type="ECO:0000313" key="6">
    <source>
        <dbReference type="EMBL" id="TPX77665.1"/>
    </source>
</evidence>
<evidence type="ECO:0000313" key="7">
    <source>
        <dbReference type="Proteomes" id="UP000320333"/>
    </source>
</evidence>
<dbReference type="STRING" id="246404.A0A507FQ09"/>
<evidence type="ECO:0000256" key="3">
    <source>
        <dbReference type="ARBA" id="ARBA00022574"/>
    </source>
</evidence>
<proteinExistence type="predicted"/>
<name>A0A507FQ09_9FUNG</name>
<keyword evidence="2" id="KW-0963">Cytoplasm</keyword>
<dbReference type="InterPro" id="IPR015943">
    <property type="entry name" value="WD40/YVTN_repeat-like_dom_sf"/>
</dbReference>